<gene>
    <name evidence="6" type="ORF">ET418_05095</name>
</gene>
<proteinExistence type="predicted"/>
<dbReference type="InterPro" id="IPR035965">
    <property type="entry name" value="PAS-like_dom_sf"/>
</dbReference>
<dbReference type="SUPFAM" id="SSF141868">
    <property type="entry name" value="EAL domain-like"/>
    <property type="match status" value="1"/>
</dbReference>
<evidence type="ECO:0000313" key="6">
    <source>
        <dbReference type="EMBL" id="KAA0893198.1"/>
    </source>
</evidence>
<dbReference type="Pfam" id="PF13188">
    <property type="entry name" value="PAS_8"/>
    <property type="match status" value="1"/>
</dbReference>
<dbReference type="Gene3D" id="3.20.20.450">
    <property type="entry name" value="EAL domain"/>
    <property type="match status" value="1"/>
</dbReference>
<dbReference type="PANTHER" id="PTHR44757">
    <property type="entry name" value="DIGUANYLATE CYCLASE DGCP"/>
    <property type="match status" value="1"/>
</dbReference>
<dbReference type="Gene3D" id="3.40.50.2300">
    <property type="match status" value="1"/>
</dbReference>
<accession>A0A5A9XLT3</accession>
<dbReference type="InterPro" id="IPR001633">
    <property type="entry name" value="EAL_dom"/>
</dbReference>
<dbReference type="NCBIfam" id="TIGR00229">
    <property type="entry name" value="sensory_box"/>
    <property type="match status" value="1"/>
</dbReference>
<evidence type="ECO:0000259" key="4">
    <source>
        <dbReference type="PROSITE" id="PS50883"/>
    </source>
</evidence>
<dbReference type="AlphaFoldDB" id="A0A5A9XLT3"/>
<dbReference type="GO" id="GO:0003824">
    <property type="term" value="F:catalytic activity"/>
    <property type="evidence" value="ECO:0007669"/>
    <property type="project" value="UniProtKB-ARBA"/>
</dbReference>
<dbReference type="Pfam" id="PF00990">
    <property type="entry name" value="GGDEF"/>
    <property type="match status" value="1"/>
</dbReference>
<feature type="domain" description="Response regulatory" evidence="2">
    <location>
        <begin position="6"/>
        <end position="121"/>
    </location>
</feature>
<comment type="caution">
    <text evidence="6">The sequence shown here is derived from an EMBL/GenBank/DDBJ whole genome shotgun (WGS) entry which is preliminary data.</text>
</comment>
<dbReference type="SUPFAM" id="SSF55785">
    <property type="entry name" value="PYP-like sensor domain (PAS domain)"/>
    <property type="match status" value="1"/>
</dbReference>
<feature type="domain" description="GGDEF" evidence="5">
    <location>
        <begin position="317"/>
        <end position="450"/>
    </location>
</feature>
<dbReference type="InterPro" id="IPR029787">
    <property type="entry name" value="Nucleotide_cyclase"/>
</dbReference>
<dbReference type="SUPFAM" id="SSF52172">
    <property type="entry name" value="CheY-like"/>
    <property type="match status" value="1"/>
</dbReference>
<dbReference type="InterPro" id="IPR043128">
    <property type="entry name" value="Rev_trsase/Diguanyl_cyclase"/>
</dbReference>
<dbReference type="PANTHER" id="PTHR44757:SF2">
    <property type="entry name" value="BIOFILM ARCHITECTURE MAINTENANCE PROTEIN MBAA"/>
    <property type="match status" value="1"/>
</dbReference>
<dbReference type="PROSITE" id="PS50110">
    <property type="entry name" value="RESPONSE_REGULATORY"/>
    <property type="match status" value="1"/>
</dbReference>
<dbReference type="RefSeq" id="WP_149306516.1">
    <property type="nucleotide sequence ID" value="NZ_SRSD01000003.1"/>
</dbReference>
<dbReference type="InterPro" id="IPR035919">
    <property type="entry name" value="EAL_sf"/>
</dbReference>
<keyword evidence="1" id="KW-0597">Phosphoprotein</keyword>
<protein>
    <submittedName>
        <fullName evidence="6">GGDEF domain-containing response regulator</fullName>
    </submittedName>
</protein>
<dbReference type="CDD" id="cd00130">
    <property type="entry name" value="PAS"/>
    <property type="match status" value="1"/>
</dbReference>
<dbReference type="Gene3D" id="3.30.450.20">
    <property type="entry name" value="PAS domain"/>
    <property type="match status" value="1"/>
</dbReference>
<dbReference type="OrthoDB" id="9777298at2"/>
<reference evidence="6 7" key="1">
    <citation type="submission" date="2019-04" db="EMBL/GenBank/DDBJ databases">
        <title>Geobacter ruber sp. nov., ferric-reducing bacteria isolated from paddy soil.</title>
        <authorList>
            <person name="Xu Z."/>
            <person name="Masuda Y."/>
            <person name="Itoh H."/>
            <person name="Senoo K."/>
        </authorList>
    </citation>
    <scope>NUCLEOTIDE SEQUENCE [LARGE SCALE GENOMIC DNA]</scope>
    <source>
        <strain evidence="6 7">Red88</strain>
    </source>
</reference>
<dbReference type="PROSITE" id="PS50112">
    <property type="entry name" value="PAS"/>
    <property type="match status" value="1"/>
</dbReference>
<evidence type="ECO:0000256" key="1">
    <source>
        <dbReference type="PROSITE-ProRule" id="PRU00169"/>
    </source>
</evidence>
<evidence type="ECO:0000259" key="3">
    <source>
        <dbReference type="PROSITE" id="PS50112"/>
    </source>
</evidence>
<sequence length="716" mass="81024">MSGKVKILVVEDQAVVAEDLKQTLQGMGYDVPAVVYSGEFVLGTTAEERPDLILMDISLGKGDDGIMVAEKVRARFDIPVIYLSSHTDDETFQRSLLTGPFAFLLKPFDSLRLRQTIQIALAKHTIEKQLKESGEQYRTIFEVSGSAMMIVDENGTIAMVNEEFEHLSGYPREAVEYRKEWSDFFVMEQFAAKEIQQCLKGTANGAASLDAASLFIGNNQRTSHVCTKIKKVPGTERCVVSLIDITEIKRAEEEIRTLNAELIKVNTLLKEEVAERRNSEKQLQHQASHDSLTGLPNRELLFDRLKQALAYEDRHNNLLALMILDLDNFKTVNDTLGHVVGDILLKDVAKRLQQCMRQYDTVARFGGDEFVIVVNEMPDIHDIVKFAEKVRELFQRPFYILEQPTYVTTSIGISIYPLQSTTVEGLLKTADMAMYQAKSEGKNSFQFFTESMSLKSDERATMKKRLRSALEREEFLPHYQPRIDATTGKITGMEALMRWQPKGAPLAFPVEFFPMLEESGLIVPAGEWLLDKVCRQNKAWQDRGMEPLRVAVNTSARQFHQDDFTEKVAQALSATRLDPHYLEIELPEKIIMDNITESVRKLGELREIGVKISLDNFGTGYSSLSYLNRLPIDELQIDKSLVNSITFDPGEAAVVSAIITMGHSLGKKLVAEGVESEDQYLFLAHQRCEEMQGHYFSRPLPPDDFEKLVRLFPVPT</sequence>
<dbReference type="InterPro" id="IPR052155">
    <property type="entry name" value="Biofilm_reg_signaling"/>
</dbReference>
<feature type="modified residue" description="4-aspartylphosphate" evidence="1">
    <location>
        <position position="56"/>
    </location>
</feature>
<dbReference type="Pfam" id="PF00072">
    <property type="entry name" value="Response_reg"/>
    <property type="match status" value="1"/>
</dbReference>
<dbReference type="CDD" id="cd01949">
    <property type="entry name" value="GGDEF"/>
    <property type="match status" value="1"/>
</dbReference>
<dbReference type="SMART" id="SM00091">
    <property type="entry name" value="PAS"/>
    <property type="match status" value="1"/>
</dbReference>
<dbReference type="InterPro" id="IPR000014">
    <property type="entry name" value="PAS"/>
</dbReference>
<evidence type="ECO:0000259" key="2">
    <source>
        <dbReference type="PROSITE" id="PS50110"/>
    </source>
</evidence>
<dbReference type="GO" id="GO:0000160">
    <property type="term" value="P:phosphorelay signal transduction system"/>
    <property type="evidence" value="ECO:0007669"/>
    <property type="project" value="InterPro"/>
</dbReference>
<dbReference type="Proteomes" id="UP000324298">
    <property type="component" value="Unassembled WGS sequence"/>
</dbReference>
<dbReference type="Pfam" id="PF00563">
    <property type="entry name" value="EAL"/>
    <property type="match status" value="1"/>
</dbReference>
<dbReference type="Gene3D" id="3.30.70.270">
    <property type="match status" value="1"/>
</dbReference>
<keyword evidence="7" id="KW-1185">Reference proteome</keyword>
<dbReference type="InterPro" id="IPR001789">
    <property type="entry name" value="Sig_transdc_resp-reg_receiver"/>
</dbReference>
<dbReference type="CDD" id="cd17534">
    <property type="entry name" value="REC_DC-like"/>
    <property type="match status" value="1"/>
</dbReference>
<dbReference type="NCBIfam" id="TIGR00254">
    <property type="entry name" value="GGDEF"/>
    <property type="match status" value="1"/>
</dbReference>
<evidence type="ECO:0000259" key="5">
    <source>
        <dbReference type="PROSITE" id="PS50887"/>
    </source>
</evidence>
<dbReference type="SUPFAM" id="SSF55073">
    <property type="entry name" value="Nucleotide cyclase"/>
    <property type="match status" value="1"/>
</dbReference>
<dbReference type="InterPro" id="IPR000160">
    <property type="entry name" value="GGDEF_dom"/>
</dbReference>
<dbReference type="SMART" id="SM00448">
    <property type="entry name" value="REC"/>
    <property type="match status" value="1"/>
</dbReference>
<dbReference type="SMART" id="SM00267">
    <property type="entry name" value="GGDEF"/>
    <property type="match status" value="1"/>
</dbReference>
<feature type="domain" description="PAS" evidence="3">
    <location>
        <begin position="133"/>
        <end position="175"/>
    </location>
</feature>
<dbReference type="InterPro" id="IPR011006">
    <property type="entry name" value="CheY-like_superfamily"/>
</dbReference>
<dbReference type="SMART" id="SM00052">
    <property type="entry name" value="EAL"/>
    <property type="match status" value="1"/>
</dbReference>
<organism evidence="6 7">
    <name type="scientific">Oryzomonas rubra</name>
    <dbReference type="NCBI Taxonomy" id="2509454"/>
    <lineage>
        <taxon>Bacteria</taxon>
        <taxon>Pseudomonadati</taxon>
        <taxon>Thermodesulfobacteriota</taxon>
        <taxon>Desulfuromonadia</taxon>
        <taxon>Geobacterales</taxon>
        <taxon>Geobacteraceae</taxon>
        <taxon>Oryzomonas</taxon>
    </lineage>
</organism>
<dbReference type="PROSITE" id="PS50887">
    <property type="entry name" value="GGDEF"/>
    <property type="match status" value="1"/>
</dbReference>
<feature type="domain" description="EAL" evidence="4">
    <location>
        <begin position="459"/>
        <end position="713"/>
    </location>
</feature>
<dbReference type="PROSITE" id="PS50883">
    <property type="entry name" value="EAL"/>
    <property type="match status" value="1"/>
</dbReference>
<dbReference type="CDD" id="cd01948">
    <property type="entry name" value="EAL"/>
    <property type="match status" value="1"/>
</dbReference>
<name>A0A5A9XLT3_9BACT</name>
<dbReference type="FunFam" id="3.30.70.270:FF:000001">
    <property type="entry name" value="Diguanylate cyclase domain protein"/>
    <property type="match status" value="1"/>
</dbReference>
<evidence type="ECO:0000313" key="7">
    <source>
        <dbReference type="Proteomes" id="UP000324298"/>
    </source>
</evidence>
<dbReference type="EMBL" id="SRSD01000003">
    <property type="protein sequence ID" value="KAA0893198.1"/>
    <property type="molecule type" value="Genomic_DNA"/>
</dbReference>